<dbReference type="Pfam" id="PF01488">
    <property type="entry name" value="Shikimate_DH"/>
    <property type="match status" value="1"/>
</dbReference>
<evidence type="ECO:0000313" key="18">
    <source>
        <dbReference type="EMBL" id="VEN72597.1"/>
    </source>
</evidence>
<dbReference type="PIRSF" id="PIRSF000445">
    <property type="entry name" value="4pyrrol_synth_GluRdtase"/>
    <property type="match status" value="1"/>
</dbReference>
<dbReference type="InterPro" id="IPR015895">
    <property type="entry name" value="4pyrrol_synth_GluRdtase_N"/>
</dbReference>
<evidence type="ECO:0000256" key="3">
    <source>
        <dbReference type="ARBA" id="ARBA00012970"/>
    </source>
</evidence>
<dbReference type="HAMAP" id="MF_00087">
    <property type="entry name" value="Glu_tRNA_reductase"/>
    <property type="match status" value="1"/>
</dbReference>
<comment type="similarity">
    <text evidence="2 9 14">Belongs to the glutamyl-tRNA reductase family.</text>
</comment>
<dbReference type="PROSITE" id="PS00747">
    <property type="entry name" value="GLUTR"/>
    <property type="match status" value="1"/>
</dbReference>
<dbReference type="InterPro" id="IPR018214">
    <property type="entry name" value="GluRdtase_CS"/>
</dbReference>
<dbReference type="Gene3D" id="3.30.460.30">
    <property type="entry name" value="Glutamyl-tRNA reductase, N-terminal domain"/>
    <property type="match status" value="1"/>
</dbReference>
<feature type="binding site" evidence="9 11">
    <location>
        <begin position="50"/>
        <end position="53"/>
    </location>
    <ligand>
        <name>substrate</name>
    </ligand>
</feature>
<evidence type="ECO:0000256" key="12">
    <source>
        <dbReference type="PIRSR" id="PIRSR000445-3"/>
    </source>
</evidence>
<dbReference type="UniPathway" id="UPA00251">
    <property type="reaction ID" value="UER00316"/>
</dbReference>
<feature type="domain" description="Glutamyl-tRNA reductase N-terminal" evidence="17">
    <location>
        <begin position="8"/>
        <end position="157"/>
    </location>
</feature>
<feature type="active site" description="Nucleophile" evidence="9 10">
    <location>
        <position position="51"/>
    </location>
</feature>
<evidence type="ECO:0000256" key="10">
    <source>
        <dbReference type="PIRSR" id="PIRSR000445-1"/>
    </source>
</evidence>
<proteinExistence type="inferred from homology"/>
<feature type="site" description="Important for activity" evidence="9 13">
    <location>
        <position position="100"/>
    </location>
</feature>
<dbReference type="EC" id="1.2.1.70" evidence="3 9"/>
<name>A0A484HIE4_9BACT</name>
<evidence type="ECO:0000259" key="16">
    <source>
        <dbReference type="Pfam" id="PF01488"/>
    </source>
</evidence>
<dbReference type="GO" id="GO:0050661">
    <property type="term" value="F:NADP binding"/>
    <property type="evidence" value="ECO:0007669"/>
    <property type="project" value="InterPro"/>
</dbReference>
<comment type="catalytic activity">
    <reaction evidence="7 9 14">
        <text>(S)-4-amino-5-oxopentanoate + tRNA(Glu) + NADP(+) = L-glutamyl-tRNA(Glu) + NADPH + H(+)</text>
        <dbReference type="Rhea" id="RHEA:12344"/>
        <dbReference type="Rhea" id="RHEA-COMP:9663"/>
        <dbReference type="Rhea" id="RHEA-COMP:9680"/>
        <dbReference type="ChEBI" id="CHEBI:15378"/>
        <dbReference type="ChEBI" id="CHEBI:57501"/>
        <dbReference type="ChEBI" id="CHEBI:57783"/>
        <dbReference type="ChEBI" id="CHEBI:58349"/>
        <dbReference type="ChEBI" id="CHEBI:78442"/>
        <dbReference type="ChEBI" id="CHEBI:78520"/>
        <dbReference type="EC" id="1.2.1.70"/>
    </reaction>
</comment>
<feature type="domain" description="Quinate/shikimate 5-dehydrogenase/glutamyl-tRNA reductase" evidence="16">
    <location>
        <begin position="172"/>
        <end position="307"/>
    </location>
</feature>
<evidence type="ECO:0000256" key="11">
    <source>
        <dbReference type="PIRSR" id="PIRSR000445-2"/>
    </source>
</evidence>
<dbReference type="Pfam" id="PF00745">
    <property type="entry name" value="GlutR_dimer"/>
    <property type="match status" value="1"/>
</dbReference>
<dbReference type="InterPro" id="IPR000343">
    <property type="entry name" value="4pyrrol_synth_GluRdtase"/>
</dbReference>
<feature type="domain" description="Tetrapyrrole biosynthesis glutamyl-tRNA reductase dimerisation" evidence="15">
    <location>
        <begin position="323"/>
        <end position="423"/>
    </location>
</feature>
<evidence type="ECO:0000256" key="9">
    <source>
        <dbReference type="HAMAP-Rule" id="MF_00087"/>
    </source>
</evidence>
<comment type="subunit">
    <text evidence="9">Homodimer.</text>
</comment>
<evidence type="ECO:0000256" key="7">
    <source>
        <dbReference type="ARBA" id="ARBA00047464"/>
    </source>
</evidence>
<evidence type="ECO:0000259" key="17">
    <source>
        <dbReference type="Pfam" id="PF05201"/>
    </source>
</evidence>
<dbReference type="SUPFAM" id="SSF69742">
    <property type="entry name" value="Glutamyl tRNA-reductase catalytic, N-terminal domain"/>
    <property type="match status" value="1"/>
</dbReference>
<comment type="pathway">
    <text evidence="1 9 14">Porphyrin-containing compound metabolism; protoporphyrin-IX biosynthesis; 5-aminolevulinate from L-glutamyl-tRNA(Glu): step 1/2.</text>
</comment>
<dbReference type="SUPFAM" id="SSF51735">
    <property type="entry name" value="NAD(P)-binding Rossmann-fold domains"/>
    <property type="match status" value="1"/>
</dbReference>
<evidence type="ECO:0000256" key="2">
    <source>
        <dbReference type="ARBA" id="ARBA00005916"/>
    </source>
</evidence>
<feature type="binding site" evidence="9 11">
    <location>
        <position position="110"/>
    </location>
    <ligand>
        <name>substrate</name>
    </ligand>
</feature>
<dbReference type="InterPro" id="IPR006151">
    <property type="entry name" value="Shikm_DH/Glu-tRNA_Rdtase"/>
</dbReference>
<keyword evidence="6 9" id="KW-0627">Porphyrin biosynthesis</keyword>
<evidence type="ECO:0000256" key="5">
    <source>
        <dbReference type="ARBA" id="ARBA00023002"/>
    </source>
</evidence>
<dbReference type="InterPro" id="IPR036291">
    <property type="entry name" value="NAD(P)-bd_dom_sf"/>
</dbReference>
<dbReference type="Pfam" id="PF05201">
    <property type="entry name" value="GlutR_N"/>
    <property type="match status" value="1"/>
</dbReference>
<feature type="binding site" evidence="9 11">
    <location>
        <position position="121"/>
    </location>
    <ligand>
        <name>substrate</name>
    </ligand>
</feature>
<keyword evidence="5 9" id="KW-0560">Oxidoreductase</keyword>
<dbReference type="FunFam" id="3.30.460.30:FF:000001">
    <property type="entry name" value="Glutamyl-tRNA reductase"/>
    <property type="match status" value="1"/>
</dbReference>
<comment type="domain">
    <text evidence="9">Possesses an unusual extended V-shaped dimeric structure with each monomer consisting of three distinct domains arranged along a curved 'spinal' alpha-helix. The N-terminal catalytic domain specifically recognizes the glutamate moiety of the substrate. The second domain is the NADPH-binding domain, and the third C-terminal domain is responsible for dimerization.</text>
</comment>
<organism evidence="18">
    <name type="scientific">uncultured Desulfobacteraceae bacterium</name>
    <dbReference type="NCBI Taxonomy" id="218296"/>
    <lineage>
        <taxon>Bacteria</taxon>
        <taxon>Pseudomonadati</taxon>
        <taxon>Thermodesulfobacteriota</taxon>
        <taxon>Desulfobacteria</taxon>
        <taxon>Desulfobacterales</taxon>
        <taxon>Desulfobacteraceae</taxon>
        <taxon>environmental samples</taxon>
    </lineage>
</organism>
<dbReference type="PANTHER" id="PTHR43013:SF1">
    <property type="entry name" value="GLUTAMYL-TRNA REDUCTASE"/>
    <property type="match status" value="1"/>
</dbReference>
<feature type="binding site" evidence="9 12">
    <location>
        <begin position="190"/>
        <end position="195"/>
    </location>
    <ligand>
        <name>NADP(+)</name>
        <dbReference type="ChEBI" id="CHEBI:58349"/>
    </ligand>
</feature>
<comment type="function">
    <text evidence="9">Catalyzes the NADPH-dependent reduction of glutamyl-tRNA(Glu) to glutamate 1-semialdehyde (GSA).</text>
</comment>
<evidence type="ECO:0000256" key="6">
    <source>
        <dbReference type="ARBA" id="ARBA00023244"/>
    </source>
</evidence>
<evidence type="ECO:0000259" key="15">
    <source>
        <dbReference type="Pfam" id="PF00745"/>
    </source>
</evidence>
<reference evidence="18" key="1">
    <citation type="submission" date="2019-01" db="EMBL/GenBank/DDBJ databases">
        <authorList>
            <consortium name="Genoscope - CEA"/>
            <person name="William W."/>
        </authorList>
    </citation>
    <scope>NUCLEOTIDE SEQUENCE</scope>
    <source>
        <strain evidence="18">CR-1</strain>
    </source>
</reference>
<dbReference type="EMBL" id="CAACVI010000001">
    <property type="protein sequence ID" value="VEN72597.1"/>
    <property type="molecule type" value="Genomic_DNA"/>
</dbReference>
<evidence type="ECO:0000256" key="4">
    <source>
        <dbReference type="ARBA" id="ARBA00022857"/>
    </source>
</evidence>
<accession>A0A484HIE4</accession>
<dbReference type="AlphaFoldDB" id="A0A484HIE4"/>
<protein>
    <recommendedName>
        <fullName evidence="8 9">Glutamyl-tRNA reductase</fullName>
        <shortName evidence="9">GluTR</shortName>
        <ecNumber evidence="3 9">1.2.1.70</ecNumber>
    </recommendedName>
</protein>
<dbReference type="CDD" id="cd05213">
    <property type="entry name" value="NAD_bind_Glutamyl_tRNA_reduct"/>
    <property type="match status" value="1"/>
</dbReference>
<evidence type="ECO:0000256" key="13">
    <source>
        <dbReference type="PIRSR" id="PIRSR000445-4"/>
    </source>
</evidence>
<dbReference type="Gene3D" id="3.40.50.720">
    <property type="entry name" value="NAD(P)-binding Rossmann-like Domain"/>
    <property type="match status" value="1"/>
</dbReference>
<dbReference type="InterPro" id="IPR036453">
    <property type="entry name" value="GluRdtase_dimer_dom_sf"/>
</dbReference>
<dbReference type="NCBIfam" id="TIGR01035">
    <property type="entry name" value="hemA"/>
    <property type="match status" value="1"/>
</dbReference>
<dbReference type="InterPro" id="IPR015896">
    <property type="entry name" value="4pyrrol_synth_GluRdtase_dimer"/>
</dbReference>
<feature type="binding site" evidence="9 11">
    <location>
        <begin position="115"/>
        <end position="117"/>
    </location>
    <ligand>
        <name>substrate</name>
    </ligand>
</feature>
<dbReference type="PANTHER" id="PTHR43013">
    <property type="entry name" value="GLUTAMYL-TRNA REDUCTASE"/>
    <property type="match status" value="1"/>
</dbReference>
<keyword evidence="4 9" id="KW-0521">NADP</keyword>
<sequence length="434" mass="48257">MLDIVLTGLNHQTARVDIRERLSFSGEEIPAALERLAGLEEASEAALISTCNRVEILMAARNADAAAAAAAEFISGFKGVDMSAFQDALYIKKEEEAVRHMFRVASSLDSMVIGEPQILGQIKSSYNAATRKKTSGVMLNRLLHRAFFVAKRVRTETGIGDHAVSISHAAVELARKIFGDLEGRRVLLIGAGEMAELAVERLIRDRVGKIQVANRTFERGVDLASTFGGEAARFEEILPCVERADIIISSTGSPEFVVQKSDIKGVMKARKNRPLFFIDIAVPRDIDPDINRLHNVYVYDIDDLKGVVDDNIEDRKAEAEKGERIIDEAVIRFMRWRESLDAAPTIVAIRNKMSAIAEAELQKTFRSLSNLSEHDRNAIRKMTESLANKFLHDPTLYLKKNHGCRRKKAMSTRLDMARKLFNLDSPGGEDPGRP</sequence>
<gene>
    <name evidence="9 18" type="primary">hemA</name>
    <name evidence="18" type="ORF">EPICR_10096</name>
</gene>
<dbReference type="SUPFAM" id="SSF69075">
    <property type="entry name" value="Glutamyl tRNA-reductase dimerization domain"/>
    <property type="match status" value="1"/>
</dbReference>
<comment type="miscellaneous">
    <text evidence="9">During catalysis, the active site Cys acts as a nucleophile attacking the alpha-carbonyl group of tRNA-bound glutamate with the formation of a thioester intermediate between enzyme and glutamate, and the concomitant release of tRNA(Glu). The thioester intermediate is finally reduced by direct hydride transfer from NADPH, to form the product GSA.</text>
</comment>
<dbReference type="InterPro" id="IPR036343">
    <property type="entry name" value="GluRdtase_N_sf"/>
</dbReference>
<evidence type="ECO:0000256" key="1">
    <source>
        <dbReference type="ARBA" id="ARBA00005059"/>
    </source>
</evidence>
<evidence type="ECO:0000256" key="14">
    <source>
        <dbReference type="RuleBase" id="RU000584"/>
    </source>
</evidence>
<evidence type="ECO:0000256" key="8">
    <source>
        <dbReference type="ARBA" id="ARBA00068659"/>
    </source>
</evidence>
<dbReference type="FunFam" id="3.40.50.720:FF:000031">
    <property type="entry name" value="Glutamyl-tRNA reductase"/>
    <property type="match status" value="1"/>
</dbReference>
<dbReference type="GO" id="GO:0019353">
    <property type="term" value="P:protoporphyrinogen IX biosynthetic process from glutamate"/>
    <property type="evidence" value="ECO:0007669"/>
    <property type="project" value="TreeGrafter"/>
</dbReference>
<dbReference type="GO" id="GO:0008883">
    <property type="term" value="F:glutamyl-tRNA reductase activity"/>
    <property type="evidence" value="ECO:0007669"/>
    <property type="project" value="UniProtKB-UniRule"/>
</dbReference>